<feature type="transmembrane region" description="Helical" evidence="6">
    <location>
        <begin position="336"/>
        <end position="356"/>
    </location>
</feature>
<evidence type="ECO:0000256" key="5">
    <source>
        <dbReference type="ARBA" id="ARBA00023136"/>
    </source>
</evidence>
<evidence type="ECO:0000256" key="2">
    <source>
        <dbReference type="ARBA" id="ARBA00007168"/>
    </source>
</evidence>
<proteinExistence type="inferred from homology"/>
<dbReference type="GO" id="GO:0022857">
    <property type="term" value="F:transmembrane transporter activity"/>
    <property type="evidence" value="ECO:0007669"/>
    <property type="project" value="UniProtKB-UniRule"/>
</dbReference>
<feature type="transmembrane region" description="Helical" evidence="6">
    <location>
        <begin position="198"/>
        <end position="219"/>
    </location>
</feature>
<dbReference type="Proteomes" id="UP000812966">
    <property type="component" value="Unassembled WGS sequence"/>
</dbReference>
<comment type="similarity">
    <text evidence="2 6">Belongs to the CTL (choline transporter-like) family.</text>
</comment>
<comment type="subcellular location">
    <subcellularLocation>
        <location evidence="6">Cell membrane</location>
        <topology evidence="6">Multi-pass membrane protein</topology>
    </subcellularLocation>
    <subcellularLocation>
        <location evidence="1">Membrane</location>
        <topology evidence="1">Multi-pass membrane protein</topology>
    </subcellularLocation>
</comment>
<dbReference type="GO" id="GO:0005886">
    <property type="term" value="C:plasma membrane"/>
    <property type="evidence" value="ECO:0007669"/>
    <property type="project" value="UniProtKB-SubCell"/>
</dbReference>
<evidence type="ECO:0000313" key="7">
    <source>
        <dbReference type="EMBL" id="KAG7539615.1"/>
    </source>
</evidence>
<name>A0A8K0JKN7_9TREE</name>
<evidence type="ECO:0000256" key="4">
    <source>
        <dbReference type="ARBA" id="ARBA00022989"/>
    </source>
</evidence>
<keyword evidence="4 6" id="KW-1133">Transmembrane helix</keyword>
<dbReference type="EMBL" id="JABELV010000064">
    <property type="protein sequence ID" value="KAG7539615.1"/>
    <property type="molecule type" value="Genomic_DNA"/>
</dbReference>
<evidence type="ECO:0000256" key="6">
    <source>
        <dbReference type="RuleBase" id="RU368066"/>
    </source>
</evidence>
<feature type="transmembrane region" description="Helical" evidence="6">
    <location>
        <begin position="48"/>
        <end position="69"/>
    </location>
</feature>
<dbReference type="AlphaFoldDB" id="A0A8K0JKN7"/>
<evidence type="ECO:0000313" key="8">
    <source>
        <dbReference type="Proteomes" id="UP000812966"/>
    </source>
</evidence>
<keyword evidence="8" id="KW-1185">Reference proteome</keyword>
<feature type="transmembrane region" description="Helical" evidence="6">
    <location>
        <begin position="264"/>
        <end position="280"/>
    </location>
</feature>
<feature type="transmembrane region" description="Helical" evidence="6">
    <location>
        <begin position="300"/>
        <end position="324"/>
    </location>
</feature>
<feature type="transmembrane region" description="Helical" evidence="6">
    <location>
        <begin position="239"/>
        <end position="258"/>
    </location>
</feature>
<keyword evidence="5 6" id="KW-0472">Membrane</keyword>
<keyword evidence="3 6" id="KW-0812">Transmembrane</keyword>
<dbReference type="Pfam" id="PF04515">
    <property type="entry name" value="Choline_transpo"/>
    <property type="match status" value="1"/>
</dbReference>
<reference evidence="7" key="1">
    <citation type="submission" date="2020-04" db="EMBL/GenBank/DDBJ databases">
        <title>Analysis of mating type loci in Filobasidium floriforme.</title>
        <authorList>
            <person name="Nowrousian M."/>
        </authorList>
    </citation>
    <scope>NUCLEOTIDE SEQUENCE</scope>
    <source>
        <strain evidence="7">CBS 6242</strain>
    </source>
</reference>
<dbReference type="PANTHER" id="PTHR12385">
    <property type="entry name" value="CHOLINE TRANSPORTER-LIKE (SLC FAMILY 44)"/>
    <property type="match status" value="1"/>
</dbReference>
<evidence type="ECO:0000256" key="3">
    <source>
        <dbReference type="ARBA" id="ARBA00022692"/>
    </source>
</evidence>
<protein>
    <recommendedName>
        <fullName evidence="6">Protein PNS1</fullName>
    </recommendedName>
</protein>
<sequence length="445" mass="48743">MVIIRQATAVVIPFMLCVTSWWAFIASFEDDSDIGGPADPGGRWWSSTGLRLFALVPFALAILFGRMVWKRRKRLERTVAVVELSSSFLLDHPPVLLLTPALLMVFAVLSIPYLTLLLRLLLIGYYRHPRENTYIWHVKPYADILIVVVSLLWLWTWVVVKGVGRVVTAAVISEWYFHRNDRDPPAMVDLTVAAIHRATGPSLGSICLSSLIVAVMRFLGRVAIELRRALNSRSRMLPIPVDLAAVISPVIVMLSGLLDYVNGYALIYVGVTGEAFWPSAKRAIGLAGRRKGSRLLDYTLIKLLLTLSSTTIALATAVVGYLYAAHALSAASHAPLAALLCGGVPFFAVRACAGVLGDASDALFICLAIDEAIEGDHCTQAKAAVRKLVHFTILAFDANADLYFETVYGREALSTECCVILLELCGTSCISMSAEHIVYLSEMYK</sequence>
<organism evidence="7 8">
    <name type="scientific">Filobasidium floriforme</name>
    <dbReference type="NCBI Taxonomy" id="5210"/>
    <lineage>
        <taxon>Eukaryota</taxon>
        <taxon>Fungi</taxon>
        <taxon>Dikarya</taxon>
        <taxon>Basidiomycota</taxon>
        <taxon>Agaricomycotina</taxon>
        <taxon>Tremellomycetes</taxon>
        <taxon>Filobasidiales</taxon>
        <taxon>Filobasidiaceae</taxon>
        <taxon>Filobasidium</taxon>
    </lineage>
</organism>
<feature type="transmembrane region" description="Helical" evidence="6">
    <location>
        <begin position="95"/>
        <end position="114"/>
    </location>
</feature>
<evidence type="ECO:0000256" key="1">
    <source>
        <dbReference type="ARBA" id="ARBA00004141"/>
    </source>
</evidence>
<gene>
    <name evidence="7" type="ORF">FFLO_03491</name>
</gene>
<comment type="caution">
    <text evidence="7">The sequence shown here is derived from an EMBL/GenBank/DDBJ whole genome shotgun (WGS) entry which is preliminary data.</text>
</comment>
<feature type="transmembrane region" description="Helical" evidence="6">
    <location>
        <begin position="134"/>
        <end position="155"/>
    </location>
</feature>
<dbReference type="PANTHER" id="PTHR12385:SF88">
    <property type="entry name" value="CHOLINE TRANSPORTER-LIKE PROTEIN CTL1"/>
    <property type="match status" value="1"/>
</dbReference>
<dbReference type="InterPro" id="IPR007603">
    <property type="entry name" value="Choline_transptr-like"/>
</dbReference>
<feature type="transmembrane region" description="Helical" evidence="6">
    <location>
        <begin position="7"/>
        <end position="28"/>
    </location>
</feature>
<comment type="function">
    <text evidence="6">Probably involved in transport through the plasma membrane.</text>
</comment>
<accession>A0A8K0JKN7</accession>